<evidence type="ECO:0000313" key="2">
    <source>
        <dbReference type="EMBL" id="CAF1521886.1"/>
    </source>
</evidence>
<feature type="non-terminal residue" evidence="1">
    <location>
        <position position="38"/>
    </location>
</feature>
<accession>A0A815QNN9</accession>
<evidence type="ECO:0000313" key="1">
    <source>
        <dbReference type="EMBL" id="CAF1464908.1"/>
    </source>
</evidence>
<comment type="caution">
    <text evidence="1">The sequence shown here is derived from an EMBL/GenBank/DDBJ whole genome shotgun (WGS) entry which is preliminary data.</text>
</comment>
<organism evidence="1 3">
    <name type="scientific">Rotaria sordida</name>
    <dbReference type="NCBI Taxonomy" id="392033"/>
    <lineage>
        <taxon>Eukaryota</taxon>
        <taxon>Metazoa</taxon>
        <taxon>Spiralia</taxon>
        <taxon>Gnathifera</taxon>
        <taxon>Rotifera</taxon>
        <taxon>Eurotatoria</taxon>
        <taxon>Bdelloidea</taxon>
        <taxon>Philodinida</taxon>
        <taxon>Philodinidae</taxon>
        <taxon>Rotaria</taxon>
    </lineage>
</organism>
<dbReference type="Proteomes" id="UP000663889">
    <property type="component" value="Unassembled WGS sequence"/>
</dbReference>
<dbReference type="EMBL" id="CAJNOU010007270">
    <property type="protein sequence ID" value="CAF1521886.1"/>
    <property type="molecule type" value="Genomic_DNA"/>
</dbReference>
<reference evidence="1" key="1">
    <citation type="submission" date="2021-02" db="EMBL/GenBank/DDBJ databases">
        <authorList>
            <person name="Nowell W R."/>
        </authorList>
    </citation>
    <scope>NUCLEOTIDE SEQUENCE</scope>
</reference>
<gene>
    <name evidence="1" type="ORF">RFH988_LOCUS37307</name>
    <name evidence="2" type="ORF">SEV965_LOCUS37068</name>
</gene>
<sequence>MAEENEYNDDDDDGEPKDPALVLKHQKYATWLYLLLLT</sequence>
<dbReference type="Proteomes" id="UP000663882">
    <property type="component" value="Unassembled WGS sequence"/>
</dbReference>
<protein>
    <submittedName>
        <fullName evidence="1">Uncharacterized protein</fullName>
    </submittedName>
</protein>
<dbReference type="AlphaFoldDB" id="A0A815QNN9"/>
<evidence type="ECO:0000313" key="3">
    <source>
        <dbReference type="Proteomes" id="UP000663882"/>
    </source>
</evidence>
<name>A0A815QNN9_9BILA</name>
<proteinExistence type="predicted"/>
<dbReference type="EMBL" id="CAJNOO010007264">
    <property type="protein sequence ID" value="CAF1464908.1"/>
    <property type="molecule type" value="Genomic_DNA"/>
</dbReference>